<evidence type="ECO:0000256" key="1">
    <source>
        <dbReference type="ARBA" id="ARBA00022729"/>
    </source>
</evidence>
<gene>
    <name evidence="6" type="primary">bamC</name>
    <name evidence="8" type="ORF">C6Y40_02860</name>
</gene>
<dbReference type="Proteomes" id="UP000238949">
    <property type="component" value="Unassembled WGS sequence"/>
</dbReference>
<evidence type="ECO:0000256" key="6">
    <source>
        <dbReference type="HAMAP-Rule" id="MF_00924"/>
    </source>
</evidence>
<comment type="function">
    <text evidence="6">Part of the outer membrane protein assembly complex, which is involved in assembly and insertion of beta-barrel proteins into the outer membrane.</text>
</comment>
<evidence type="ECO:0000256" key="3">
    <source>
        <dbReference type="ARBA" id="ARBA00023139"/>
    </source>
</evidence>
<accession>A0A2S9VFB6</accession>
<evidence type="ECO:0000256" key="5">
    <source>
        <dbReference type="ARBA" id="ARBA00023288"/>
    </source>
</evidence>
<keyword evidence="3 6" id="KW-0564">Palmitate</keyword>
<comment type="subcellular location">
    <subcellularLocation>
        <location evidence="6">Cell outer membrane</location>
        <topology evidence="6">Lipid-anchor</topology>
    </subcellularLocation>
</comment>
<name>A0A2S9VFB6_9ALTE</name>
<keyword evidence="2 6" id="KW-0472">Membrane</keyword>
<dbReference type="GO" id="GO:0051205">
    <property type="term" value="P:protein insertion into membrane"/>
    <property type="evidence" value="ECO:0007669"/>
    <property type="project" value="UniProtKB-UniRule"/>
</dbReference>
<feature type="chain" id="PRO_5015794601" description="Outer membrane protein assembly factor BamC" evidence="7">
    <location>
        <begin position="21"/>
        <end position="371"/>
    </location>
</feature>
<evidence type="ECO:0000256" key="7">
    <source>
        <dbReference type="SAM" id="SignalP"/>
    </source>
</evidence>
<dbReference type="EMBL" id="PVNP01000016">
    <property type="protein sequence ID" value="PRO75161.1"/>
    <property type="molecule type" value="Genomic_DNA"/>
</dbReference>
<dbReference type="RefSeq" id="WP_105933248.1">
    <property type="nucleotide sequence ID" value="NZ_PVNP01000016.1"/>
</dbReference>
<dbReference type="Gene3D" id="3.30.530.50">
    <property type="match status" value="1"/>
</dbReference>
<dbReference type="AlphaFoldDB" id="A0A2S9VFB6"/>
<keyword evidence="9" id="KW-1185">Reference proteome</keyword>
<evidence type="ECO:0000256" key="2">
    <source>
        <dbReference type="ARBA" id="ARBA00023136"/>
    </source>
</evidence>
<dbReference type="GO" id="GO:0009279">
    <property type="term" value="C:cell outer membrane"/>
    <property type="evidence" value="ECO:0007669"/>
    <property type="project" value="UniProtKB-SubCell"/>
</dbReference>
<keyword evidence="1 6" id="KW-0732">Signal</keyword>
<dbReference type="Pfam" id="PF06804">
    <property type="entry name" value="Lipoprotein_18"/>
    <property type="match status" value="1"/>
</dbReference>
<feature type="signal peptide" evidence="7">
    <location>
        <begin position="1"/>
        <end position="20"/>
    </location>
</feature>
<dbReference type="InterPro" id="IPR010653">
    <property type="entry name" value="NlpB/DapX"/>
</dbReference>
<proteinExistence type="inferred from homology"/>
<dbReference type="InterPro" id="IPR042268">
    <property type="entry name" value="BamC_C"/>
</dbReference>
<sequence length="371" mass="41859">MNKKLALVSGIASLVLTACASQQERVTASGSYEYLKSKERTQLQVPTELDAPEFTSDYNIPALRQSADSTLVGRNLEVVPPALVIPLVQGSHVEEGSKGATVLLDQVRDNETLDKTIWNSLIGYLEEQGISVENFSPEQGELITGWMNVAPASTEEGNGGWFDWSSDEAEVNGKGRYKFDVELKPHGRTAQLSVALFDYERGDKSVEDLNAMEKRRDEVMVLNRVISHYEYLNQLETNRRIAQIRQGLDMEMGFDDDGNPAFVLDANYDIAWPRIQLVLRKLGFNVKDLDKSNGLIFVQYTDEQVSWWRDLFSSDDAQLLDYEDYRLKVTKLGPKTSITFMDNESTPFDAKQVADLFKPFEQVMTEDGLDI</sequence>
<dbReference type="GO" id="GO:0043165">
    <property type="term" value="P:Gram-negative-bacterium-type cell outer membrane assembly"/>
    <property type="evidence" value="ECO:0007669"/>
    <property type="project" value="UniProtKB-UniRule"/>
</dbReference>
<dbReference type="OrthoDB" id="5598420at2"/>
<keyword evidence="5 6" id="KW-0449">Lipoprotein</keyword>
<comment type="caution">
    <text evidence="8">The sequence shown here is derived from an EMBL/GenBank/DDBJ whole genome shotgun (WGS) entry which is preliminary data.</text>
</comment>
<keyword evidence="4 6" id="KW-0998">Cell outer membrane</keyword>
<dbReference type="InterPro" id="IPR014524">
    <property type="entry name" value="BamC"/>
</dbReference>
<evidence type="ECO:0000313" key="8">
    <source>
        <dbReference type="EMBL" id="PRO75161.1"/>
    </source>
</evidence>
<comment type="similarity">
    <text evidence="6">Belongs to the BamC family.</text>
</comment>
<evidence type="ECO:0000256" key="4">
    <source>
        <dbReference type="ARBA" id="ARBA00023237"/>
    </source>
</evidence>
<dbReference type="PROSITE" id="PS51257">
    <property type="entry name" value="PROKAR_LIPOPROTEIN"/>
    <property type="match status" value="1"/>
</dbReference>
<dbReference type="Gene3D" id="3.30.310.170">
    <property type="entry name" value="Outer membrane protein assembly factor BamC"/>
    <property type="match status" value="1"/>
</dbReference>
<evidence type="ECO:0000313" key="9">
    <source>
        <dbReference type="Proteomes" id="UP000238949"/>
    </source>
</evidence>
<organism evidence="8 9">
    <name type="scientific">Alteromonas alba</name>
    <dbReference type="NCBI Taxonomy" id="2079529"/>
    <lineage>
        <taxon>Bacteria</taxon>
        <taxon>Pseudomonadati</taxon>
        <taxon>Pseudomonadota</taxon>
        <taxon>Gammaproteobacteria</taxon>
        <taxon>Alteromonadales</taxon>
        <taxon>Alteromonadaceae</taxon>
        <taxon>Alteromonas/Salinimonas group</taxon>
        <taxon>Alteromonas</taxon>
    </lineage>
</organism>
<dbReference type="HAMAP" id="MF_00924">
    <property type="entry name" value="OM_assembly_BamC"/>
    <property type="match status" value="1"/>
</dbReference>
<reference evidence="9" key="1">
    <citation type="journal article" date="2020" name="Int. J. Syst. Evol. Microbiol.">
        <title>Alteromonas alba sp. nov., a marine bacterium isolated from the seawater of the West Pacific Ocean.</title>
        <authorList>
            <person name="Sun C."/>
            <person name="Wu Y.-H."/>
            <person name="Xamxidin M."/>
            <person name="Cheng H."/>
            <person name="Xu X.-W."/>
        </authorList>
    </citation>
    <scope>NUCLEOTIDE SEQUENCE [LARGE SCALE GENOMIC DNA]</scope>
    <source>
        <strain evidence="9">190</strain>
    </source>
</reference>
<protein>
    <recommendedName>
        <fullName evidence="6">Outer membrane protein assembly factor BamC</fullName>
    </recommendedName>
</protein>
<comment type="subunit">
    <text evidence="6">Part of the Bam complex.</text>
</comment>